<evidence type="ECO:0000313" key="3">
    <source>
        <dbReference type="Proteomes" id="UP000077245"/>
    </source>
</evidence>
<feature type="compositionally biased region" description="Acidic residues" evidence="1">
    <location>
        <begin position="46"/>
        <end position="65"/>
    </location>
</feature>
<dbReference type="Proteomes" id="UP000077245">
    <property type="component" value="Unassembled WGS sequence"/>
</dbReference>
<reference evidence="2 3" key="1">
    <citation type="submission" date="2016-04" db="EMBL/GenBank/DDBJ databases">
        <title>Genome sequence of Methanobrevibacter curvatus DSM 11111.</title>
        <authorList>
            <person name="Poehlein A."/>
            <person name="Seedorf H."/>
            <person name="Daniel R."/>
        </authorList>
    </citation>
    <scope>NUCLEOTIDE SEQUENCE [LARGE SCALE GENOMIC DNA]</scope>
    <source>
        <strain evidence="2 3">DSM 11111</strain>
    </source>
</reference>
<feature type="region of interest" description="Disordered" evidence="1">
    <location>
        <begin position="46"/>
        <end position="67"/>
    </location>
</feature>
<keyword evidence="3" id="KW-1185">Reference proteome</keyword>
<dbReference type="EMBL" id="LWMV01000104">
    <property type="protein sequence ID" value="KZX14391.1"/>
    <property type="molecule type" value="Genomic_DNA"/>
</dbReference>
<accession>A0A166CDF2</accession>
<name>A0A166CDF2_9EURY</name>
<sequence length="336" mass="38991">MVKNKKEELPTDDKKIIAELMDKISSMSEEELNGLFEELNNKINEDIDFEDDTESYDYDDEEFDEPTSKEMLKEVFSNLSASEDLSEEETKKKLEEFEELFEYGDNIEEDENENDELNDFLSQFKDYVITENTFNNENILINFDEYLLLTLVEINNFINYDETQSKTALLDSATIFTEKLGMLNNTYNKKNKNSSSMELINKKEESLIKKSILNSANIVENYKKHVKLDETIEELIEENGLSDEDAENIRADFIEEIANVNGLIKSIEDKLEENQKLYESIGNYMEGLRVMGKSDVDGDLYNKVLTGLLDNFEKSVENFDTIGKSIDYLKTINKVE</sequence>
<dbReference type="PATRIC" id="fig|49547.3.peg.535"/>
<dbReference type="AlphaFoldDB" id="A0A166CDF2"/>
<comment type="caution">
    <text evidence="2">The sequence shown here is derived from an EMBL/GenBank/DDBJ whole genome shotgun (WGS) entry which is preliminary data.</text>
</comment>
<dbReference type="RefSeq" id="WP_067089803.1">
    <property type="nucleotide sequence ID" value="NZ_LWMV01000104.1"/>
</dbReference>
<organism evidence="2 3">
    <name type="scientific">Methanobrevibacter curvatus</name>
    <dbReference type="NCBI Taxonomy" id="49547"/>
    <lineage>
        <taxon>Archaea</taxon>
        <taxon>Methanobacteriati</taxon>
        <taxon>Methanobacteriota</taxon>
        <taxon>Methanomada group</taxon>
        <taxon>Methanobacteria</taxon>
        <taxon>Methanobacteriales</taxon>
        <taxon>Methanobacteriaceae</taxon>
        <taxon>Methanobrevibacter</taxon>
    </lineage>
</organism>
<proteinExistence type="predicted"/>
<evidence type="ECO:0000256" key="1">
    <source>
        <dbReference type="SAM" id="MobiDB-lite"/>
    </source>
</evidence>
<evidence type="ECO:0000313" key="2">
    <source>
        <dbReference type="EMBL" id="KZX14391.1"/>
    </source>
</evidence>
<protein>
    <submittedName>
        <fullName evidence="2">Uncharacterized protein</fullName>
    </submittedName>
</protein>
<gene>
    <name evidence="2" type="ORF">MBCUR_05100</name>
</gene>